<dbReference type="AlphaFoldDB" id="A0AAQ4EIB7"/>
<evidence type="ECO:0000313" key="3">
    <source>
        <dbReference type="Proteomes" id="UP001321473"/>
    </source>
</evidence>
<dbReference type="Proteomes" id="UP001321473">
    <property type="component" value="Unassembled WGS sequence"/>
</dbReference>
<dbReference type="EMBL" id="JARKHS020015332">
    <property type="protein sequence ID" value="KAK8774539.1"/>
    <property type="molecule type" value="Genomic_DNA"/>
</dbReference>
<reference evidence="2 3" key="1">
    <citation type="journal article" date="2023" name="Arcadia Sci">
        <title>De novo assembly of a long-read Amblyomma americanum tick genome.</title>
        <authorList>
            <person name="Chou S."/>
            <person name="Poskanzer K.E."/>
            <person name="Rollins M."/>
            <person name="Thuy-Boun P.S."/>
        </authorList>
    </citation>
    <scope>NUCLEOTIDE SEQUENCE [LARGE SCALE GENOMIC DNA]</scope>
    <source>
        <strain evidence="2">F_SG_1</strain>
        <tissue evidence="2">Salivary glands</tissue>
    </source>
</reference>
<keyword evidence="3" id="KW-1185">Reference proteome</keyword>
<feature type="region of interest" description="Disordered" evidence="1">
    <location>
        <begin position="165"/>
        <end position="193"/>
    </location>
</feature>
<organism evidence="2 3">
    <name type="scientific">Amblyomma americanum</name>
    <name type="common">Lone star tick</name>
    <dbReference type="NCBI Taxonomy" id="6943"/>
    <lineage>
        <taxon>Eukaryota</taxon>
        <taxon>Metazoa</taxon>
        <taxon>Ecdysozoa</taxon>
        <taxon>Arthropoda</taxon>
        <taxon>Chelicerata</taxon>
        <taxon>Arachnida</taxon>
        <taxon>Acari</taxon>
        <taxon>Parasitiformes</taxon>
        <taxon>Ixodida</taxon>
        <taxon>Ixodoidea</taxon>
        <taxon>Ixodidae</taxon>
        <taxon>Amblyomminae</taxon>
        <taxon>Amblyomma</taxon>
    </lineage>
</organism>
<evidence type="ECO:0000313" key="2">
    <source>
        <dbReference type="EMBL" id="KAK8774539.1"/>
    </source>
</evidence>
<comment type="caution">
    <text evidence="2">The sequence shown here is derived from an EMBL/GenBank/DDBJ whole genome shotgun (WGS) entry which is preliminary data.</text>
</comment>
<feature type="region of interest" description="Disordered" evidence="1">
    <location>
        <begin position="108"/>
        <end position="132"/>
    </location>
</feature>
<sequence>MDRSVSLAKPFAVVKFPDEGDAVSVVREKWIKHGMCLWPPKVKNFAELVKNEAERRPGWISTSCVVLGSFENYHEARSKMTRAEMTSSPEMEIGDPERKITKRNFIYKNSDSDEPAQPYARSIRPPPTPPNAASLMNGSENELAMPVLGGHCSQVMRAKQPPVLQFRKTAKGGPTTRSVLKRSAGSQSKQKRATQFEHLDMAPIHLTLKC</sequence>
<evidence type="ECO:0000256" key="1">
    <source>
        <dbReference type="SAM" id="MobiDB-lite"/>
    </source>
</evidence>
<accession>A0AAQ4EIB7</accession>
<gene>
    <name evidence="2" type="ORF">V5799_010928</name>
</gene>
<name>A0AAQ4EIB7_AMBAM</name>
<proteinExistence type="predicted"/>
<protein>
    <submittedName>
        <fullName evidence="2">Uncharacterized protein</fullName>
    </submittedName>
</protein>